<keyword evidence="1" id="KW-0812">Transmembrane</keyword>
<keyword evidence="4" id="KW-1185">Reference proteome</keyword>
<sequence length="225" mass="25644">MKQIKLLLYGILAYIFLGSLLHHMIFPEPSPPSDLYPMQGDTIINNFASEKVTFLKTDSAEFSEAELFLKPGGAIPKPHIHPNYDETFIVKKGELTVVCDGKTYELKPGESFTIPKGTTHQPFNHGFLELNAIVRVKPSGKWALFLTQIHGFFTEKETPRNDFSFFLQAMLVTGYYDDTYLASPPVSVQKILSFLISPTARLLGFRSWKREYSMKWRKEQGISEN</sequence>
<dbReference type="PANTHER" id="PTHR36440:SF1">
    <property type="entry name" value="PUTATIVE (AFU_ORTHOLOGUE AFUA_8G07350)-RELATED"/>
    <property type="match status" value="1"/>
</dbReference>
<reference evidence="3 4" key="1">
    <citation type="submission" date="2012-08" db="EMBL/GenBank/DDBJ databases">
        <authorList>
            <person name="Harkins D.M."/>
            <person name="Durkin A.S."/>
            <person name="Selengut J.D."/>
            <person name="Sanka R."/>
            <person name="DePew J."/>
            <person name="Purushe J."/>
            <person name="Matthias M.A."/>
            <person name="Vinetz J.M."/>
            <person name="Sutton G.G."/>
            <person name="Nelson W.C."/>
            <person name="Fouts D.E."/>
        </authorList>
    </citation>
    <scope>NUCLEOTIDE SEQUENCE [LARGE SCALE GENOMIC DNA]</scope>
    <source>
        <strain evidence="3 4">MMD4847</strain>
    </source>
</reference>
<dbReference type="Proteomes" id="UP000018720">
    <property type="component" value="Unassembled WGS sequence"/>
</dbReference>
<dbReference type="InterPro" id="IPR013096">
    <property type="entry name" value="Cupin_2"/>
</dbReference>
<gene>
    <name evidence="3" type="ORF">LEP1GSC178_2996</name>
</gene>
<accession>A0ABN0HDN3</accession>
<dbReference type="InterPro" id="IPR014710">
    <property type="entry name" value="RmlC-like_jellyroll"/>
</dbReference>
<dbReference type="PANTHER" id="PTHR36440">
    <property type="entry name" value="PUTATIVE (AFU_ORTHOLOGUE AFUA_8G07350)-RELATED"/>
    <property type="match status" value="1"/>
</dbReference>
<dbReference type="InterPro" id="IPR011051">
    <property type="entry name" value="RmlC_Cupin_sf"/>
</dbReference>
<dbReference type="SUPFAM" id="SSF51182">
    <property type="entry name" value="RmlC-like cupins"/>
    <property type="match status" value="1"/>
</dbReference>
<organism evidence="3 4">
    <name type="scientific">Leptospira licerasiae str. MMD4847</name>
    <dbReference type="NCBI Taxonomy" id="1049971"/>
    <lineage>
        <taxon>Bacteria</taxon>
        <taxon>Pseudomonadati</taxon>
        <taxon>Spirochaetota</taxon>
        <taxon>Spirochaetia</taxon>
        <taxon>Leptospirales</taxon>
        <taxon>Leptospiraceae</taxon>
        <taxon>Leptospira</taxon>
    </lineage>
</organism>
<protein>
    <submittedName>
        <fullName evidence="3">Cupin domain protein</fullName>
    </submittedName>
</protein>
<feature type="domain" description="Cupin type-2" evidence="2">
    <location>
        <begin position="69"/>
        <end position="126"/>
    </location>
</feature>
<proteinExistence type="predicted"/>
<evidence type="ECO:0000259" key="2">
    <source>
        <dbReference type="Pfam" id="PF07883"/>
    </source>
</evidence>
<dbReference type="Pfam" id="PF07883">
    <property type="entry name" value="Cupin_2"/>
    <property type="match status" value="1"/>
</dbReference>
<evidence type="ECO:0000313" key="3">
    <source>
        <dbReference type="EMBL" id="EJZ43655.1"/>
    </source>
</evidence>
<dbReference type="RefSeq" id="WP_008591754.1">
    <property type="nucleotide sequence ID" value="NZ_AHOM02000004.1"/>
</dbReference>
<name>A0ABN0HDN3_9LEPT</name>
<comment type="caution">
    <text evidence="3">The sequence shown here is derived from an EMBL/GenBank/DDBJ whole genome shotgun (WGS) entry which is preliminary data.</text>
</comment>
<dbReference type="Gene3D" id="2.60.120.10">
    <property type="entry name" value="Jelly Rolls"/>
    <property type="match status" value="1"/>
</dbReference>
<keyword evidence="1" id="KW-1133">Transmembrane helix</keyword>
<dbReference type="EMBL" id="AHOM02000004">
    <property type="protein sequence ID" value="EJZ43655.1"/>
    <property type="molecule type" value="Genomic_DNA"/>
</dbReference>
<dbReference type="InterPro" id="IPR053146">
    <property type="entry name" value="QDO-like"/>
</dbReference>
<evidence type="ECO:0000313" key="4">
    <source>
        <dbReference type="Proteomes" id="UP000018720"/>
    </source>
</evidence>
<feature type="transmembrane region" description="Helical" evidence="1">
    <location>
        <begin position="7"/>
        <end position="26"/>
    </location>
</feature>
<evidence type="ECO:0000256" key="1">
    <source>
        <dbReference type="SAM" id="Phobius"/>
    </source>
</evidence>
<keyword evidence="1" id="KW-0472">Membrane</keyword>